<dbReference type="InterPro" id="IPR007197">
    <property type="entry name" value="rSAM"/>
</dbReference>
<dbReference type="GO" id="GO:0003824">
    <property type="term" value="F:catalytic activity"/>
    <property type="evidence" value="ECO:0007669"/>
    <property type="project" value="InterPro"/>
</dbReference>
<dbReference type="Gene3D" id="3.20.20.70">
    <property type="entry name" value="Aldolase class I"/>
    <property type="match status" value="1"/>
</dbReference>
<evidence type="ECO:0000313" key="16">
    <source>
        <dbReference type="Proteomes" id="UP000095384"/>
    </source>
</evidence>
<proteinExistence type="predicted"/>
<evidence type="ECO:0000256" key="6">
    <source>
        <dbReference type="ARBA" id="ARBA00023014"/>
    </source>
</evidence>
<dbReference type="SFLD" id="SFLDG01067">
    <property type="entry name" value="SPASM/twitch_domain_containing"/>
    <property type="match status" value="1"/>
</dbReference>
<dbReference type="AlphaFoldDB" id="A0A0M6WAS7"/>
<evidence type="ECO:0000256" key="2">
    <source>
        <dbReference type="ARBA" id="ARBA00022485"/>
    </source>
</evidence>
<evidence type="ECO:0000313" key="11">
    <source>
        <dbReference type="EMBL" id="MCB6937780.1"/>
    </source>
</evidence>
<keyword evidence="6" id="KW-0411">Iron-sulfur</keyword>
<dbReference type="GO" id="GO:0051539">
    <property type="term" value="F:4 iron, 4 sulfur cluster binding"/>
    <property type="evidence" value="ECO:0007669"/>
    <property type="project" value="UniProtKB-KW"/>
</dbReference>
<reference evidence="13" key="4">
    <citation type="submission" date="2021-10" db="EMBL/GenBank/DDBJ databases">
        <title>Collection of gut derived symbiotic bacterial strains cultured from healthy donors.</title>
        <authorList>
            <person name="Lin H."/>
            <person name="Littmann E."/>
            <person name="Claire K."/>
            <person name="Pamer E."/>
        </authorList>
    </citation>
    <scope>NUCLEOTIDE SEQUENCE</scope>
    <source>
        <strain evidence="13">MSK.22.92</strain>
    </source>
</reference>
<evidence type="ECO:0000313" key="15">
    <source>
        <dbReference type="Proteomes" id="UP000049472"/>
    </source>
</evidence>
<dbReference type="Pfam" id="PF04055">
    <property type="entry name" value="Radical_SAM"/>
    <property type="match status" value="1"/>
</dbReference>
<dbReference type="EMBL" id="CVRQ01000007">
    <property type="protein sequence ID" value="CRL32836.1"/>
    <property type="molecule type" value="Genomic_DNA"/>
</dbReference>
<reference evidence="15" key="3">
    <citation type="submission" date="2015-05" db="EMBL/GenBank/DDBJ databases">
        <authorList>
            <consortium name="Pathogen Informatics"/>
        </authorList>
    </citation>
    <scope>NUCLEOTIDE SEQUENCE [LARGE SCALE GENOMIC DNA]</scope>
    <source>
        <strain evidence="9 16">2789STDY5608860</strain>
        <strain evidence="10 17">2789STDY5834884</strain>
        <strain evidence="15">T1-815</strain>
    </source>
</reference>
<dbReference type="EMBL" id="CZAJ01000003">
    <property type="protein sequence ID" value="CUO73100.1"/>
    <property type="molecule type" value="Genomic_DNA"/>
</dbReference>
<evidence type="ECO:0000256" key="1">
    <source>
        <dbReference type="ARBA" id="ARBA00001966"/>
    </source>
</evidence>
<evidence type="ECO:0000313" key="17">
    <source>
        <dbReference type="Proteomes" id="UP000095602"/>
    </source>
</evidence>
<dbReference type="Proteomes" id="UP001197741">
    <property type="component" value="Unassembled WGS sequence"/>
</dbReference>
<feature type="domain" description="Radical SAM core" evidence="7">
    <location>
        <begin position="1"/>
        <end position="210"/>
    </location>
</feature>
<dbReference type="Proteomes" id="UP000245905">
    <property type="component" value="Unassembled WGS sequence"/>
</dbReference>
<evidence type="ECO:0000313" key="18">
    <source>
        <dbReference type="Proteomes" id="UP000245905"/>
    </source>
</evidence>
<dbReference type="PROSITE" id="PS51918">
    <property type="entry name" value="RADICAL_SAM"/>
    <property type="match status" value="1"/>
</dbReference>
<evidence type="ECO:0000313" key="8">
    <source>
        <dbReference type="EMBL" id="CRL32836.1"/>
    </source>
</evidence>
<dbReference type="InterPro" id="IPR058240">
    <property type="entry name" value="rSAM_sf"/>
</dbReference>
<gene>
    <name evidence="10" type="primary">ydeM_1</name>
    <name evidence="9" type="synonym">ydeM_2</name>
    <name evidence="9" type="ORF">ERS852417_02261</name>
    <name evidence="10" type="ORF">ERS852497_00615</name>
    <name evidence="14" type="ORF">LD38_04805</name>
    <name evidence="11" type="ORF">LIZ56_05050</name>
    <name evidence="12" type="ORF">LIZ82_04725</name>
    <name evidence="13" type="ORF">LK487_13930</name>
    <name evidence="8" type="ORF">T1815_04561</name>
</gene>
<dbReference type="EMBL" id="JAJCJQ010000004">
    <property type="protein sequence ID" value="MCB6960195.1"/>
    <property type="molecule type" value="Genomic_DNA"/>
</dbReference>
<dbReference type="EMBL" id="JAJCJK010000005">
    <property type="protein sequence ID" value="MCB6937780.1"/>
    <property type="molecule type" value="Genomic_DNA"/>
</dbReference>
<dbReference type="InterPro" id="IPR006638">
    <property type="entry name" value="Elp3/MiaA/NifB-like_rSAM"/>
</dbReference>
<keyword evidence="2" id="KW-0004">4Fe-4S</keyword>
<dbReference type="Proteomes" id="UP001197684">
    <property type="component" value="Unassembled WGS sequence"/>
</dbReference>
<keyword evidence="4" id="KW-0479">Metal-binding</keyword>
<sequence>MNKLTTAVWEITMGCNMRCKHCGSSCAEALPDELNTSEALEVCDQLKDLGLKVITLSGGEPTTRSDWHIIAKRLVDNGIITSIITNGWLIDENFIHNAITSGIRSVCLSIDGLEKTHDFIRRSGSFNKSIKALKELRKNNISTSVITSINKENICELEELYQLLSDLGVNSWQLQIALPMGNFAKRPEWLIEPQDILSIIDFAYNKIGGKLLIVLADCIGYYSNKDIKVNENFLNDNWSWTGCGAGKHVIGILHNGDIVACTSIRDKTLVAGNIREKSLKSIWESPDSFKWNRNFDSSKLKGFCRECRYTERCLGGCSNSRYCINGSFESENRYCAYNVEMKKWKKYLESLNDISEIDNVIEKAAALKHQDLYKIACEIKQSKL</sequence>
<protein>
    <submittedName>
        <fullName evidence="9">Anaerobic sulfatase-maturating enzyme homolog YdeM</fullName>
    </submittedName>
    <submittedName>
        <fullName evidence="8">Pyrroloquinoline quinone biosynthesis protein PqqE</fullName>
    </submittedName>
    <submittedName>
        <fullName evidence="11">Radical SAM protein</fullName>
    </submittedName>
</protein>
<evidence type="ECO:0000256" key="3">
    <source>
        <dbReference type="ARBA" id="ARBA00022691"/>
    </source>
</evidence>
<dbReference type="Proteomes" id="UP001197847">
    <property type="component" value="Unassembled WGS sequence"/>
</dbReference>
<dbReference type="Proteomes" id="UP000095602">
    <property type="component" value="Unassembled WGS sequence"/>
</dbReference>
<dbReference type="GO" id="GO:0046872">
    <property type="term" value="F:metal ion binding"/>
    <property type="evidence" value="ECO:0007669"/>
    <property type="project" value="UniProtKB-KW"/>
</dbReference>
<dbReference type="PIRSF" id="PIRSF037420">
    <property type="entry name" value="PQQ_syn_pqqE"/>
    <property type="match status" value="1"/>
</dbReference>
<dbReference type="Proteomes" id="UP000095384">
    <property type="component" value="Unassembled WGS sequence"/>
</dbReference>
<dbReference type="InterPro" id="IPR017200">
    <property type="entry name" value="PqqE-like"/>
</dbReference>
<reference evidence="11" key="5">
    <citation type="submission" date="2021-10" db="EMBL/GenBank/DDBJ databases">
        <title>Collection of gut derived symbiotic bacterial strains cultured from healthy donors.</title>
        <authorList>
            <person name="Lin H."/>
            <person name="Littmann E."/>
            <person name="Kohout C."/>
            <person name="Pamer E.G."/>
        </authorList>
    </citation>
    <scope>NUCLEOTIDE SEQUENCE</scope>
    <source>
        <strain evidence="12">DFI.7.28A</strain>
        <strain evidence="11">DFI.9.42</strain>
    </source>
</reference>
<reference evidence="14 18" key="1">
    <citation type="submission" date="2014-09" db="EMBL/GenBank/DDBJ databases">
        <title>Butyrate-producing bacteria isolated from human gut.</title>
        <authorList>
            <person name="Zhang Q."/>
            <person name="Zhao L."/>
        </authorList>
    </citation>
    <scope>NUCLEOTIDE SEQUENCE [LARGE SCALE GENOMIC DNA]</scope>
    <source>
        <strain evidence="14 18">R22</strain>
    </source>
</reference>
<keyword evidence="15" id="KW-1185">Reference proteome</keyword>
<comment type="cofactor">
    <cofactor evidence="1">
        <name>[4Fe-4S] cluster</name>
        <dbReference type="ChEBI" id="CHEBI:49883"/>
    </cofactor>
</comment>
<dbReference type="Pfam" id="PF13186">
    <property type="entry name" value="SPASM"/>
    <property type="match status" value="1"/>
</dbReference>
<evidence type="ECO:0000313" key="13">
    <source>
        <dbReference type="EMBL" id="MCC2748108.1"/>
    </source>
</evidence>
<accession>A0A0M6WAS7</accession>
<reference evidence="8" key="2">
    <citation type="submission" date="2015-05" db="EMBL/GenBank/DDBJ databases">
        <authorList>
            <person name="Wang D.B."/>
            <person name="Wang M."/>
        </authorList>
    </citation>
    <scope>NUCLEOTIDE SEQUENCE [LARGE SCALE GENOMIC DNA]</scope>
    <source>
        <strain evidence="8">T1-815</strain>
    </source>
</reference>
<dbReference type="EMBL" id="JRFS01000009">
    <property type="protein sequence ID" value="PWE84255.1"/>
    <property type="molecule type" value="Genomic_DNA"/>
</dbReference>
<evidence type="ECO:0000259" key="7">
    <source>
        <dbReference type="PROSITE" id="PS51918"/>
    </source>
</evidence>
<dbReference type="SFLD" id="SFLDG01386">
    <property type="entry name" value="main_SPASM_domain-containing"/>
    <property type="match status" value="1"/>
</dbReference>
<dbReference type="PANTHER" id="PTHR11228">
    <property type="entry name" value="RADICAL SAM DOMAIN PROTEIN"/>
    <property type="match status" value="1"/>
</dbReference>
<evidence type="ECO:0000313" key="12">
    <source>
        <dbReference type="EMBL" id="MCB6960195.1"/>
    </source>
</evidence>
<evidence type="ECO:0000313" key="10">
    <source>
        <dbReference type="EMBL" id="CUO73100.1"/>
    </source>
</evidence>
<name>A0A0M6WAS7_9FIRM</name>
<dbReference type="EMBL" id="JAJFBX010000025">
    <property type="protein sequence ID" value="MCC2748108.1"/>
    <property type="molecule type" value="Genomic_DNA"/>
</dbReference>
<keyword evidence="3" id="KW-0949">S-adenosyl-L-methionine</keyword>
<dbReference type="CDD" id="cd01335">
    <property type="entry name" value="Radical_SAM"/>
    <property type="match status" value="1"/>
</dbReference>
<dbReference type="SMART" id="SM00729">
    <property type="entry name" value="Elp3"/>
    <property type="match status" value="1"/>
</dbReference>
<evidence type="ECO:0000313" key="14">
    <source>
        <dbReference type="EMBL" id="PWE84255.1"/>
    </source>
</evidence>
<organism evidence="8 15">
    <name type="scientific">Agathobacter rectalis</name>
    <dbReference type="NCBI Taxonomy" id="39491"/>
    <lineage>
        <taxon>Bacteria</taxon>
        <taxon>Bacillati</taxon>
        <taxon>Bacillota</taxon>
        <taxon>Clostridia</taxon>
        <taxon>Lachnospirales</taxon>
        <taxon>Lachnospiraceae</taxon>
        <taxon>Agathobacter</taxon>
    </lineage>
</organism>
<dbReference type="PANTHER" id="PTHR11228:SF7">
    <property type="entry name" value="PQQA PEPTIDE CYCLASE"/>
    <property type="match status" value="1"/>
</dbReference>
<dbReference type="InterPro" id="IPR023885">
    <property type="entry name" value="4Fe4S-binding_SPASM_dom"/>
</dbReference>
<dbReference type="Proteomes" id="UP000049472">
    <property type="component" value="Unassembled WGS sequence"/>
</dbReference>
<keyword evidence="5" id="KW-0408">Iron</keyword>
<dbReference type="RefSeq" id="WP_015515522.1">
    <property type="nucleotide sequence ID" value="NZ_CP143948.1"/>
</dbReference>
<evidence type="ECO:0000313" key="9">
    <source>
        <dbReference type="EMBL" id="CUO42208.1"/>
    </source>
</evidence>
<dbReference type="InterPro" id="IPR050377">
    <property type="entry name" value="Radical_SAM_PqqE_MftC-like"/>
</dbReference>
<dbReference type="NCBIfam" id="TIGR04085">
    <property type="entry name" value="rSAM_more_4Fe4S"/>
    <property type="match status" value="1"/>
</dbReference>
<evidence type="ECO:0000256" key="4">
    <source>
        <dbReference type="ARBA" id="ARBA00022723"/>
    </source>
</evidence>
<dbReference type="EMBL" id="CYYW01000017">
    <property type="protein sequence ID" value="CUO42208.1"/>
    <property type="molecule type" value="Genomic_DNA"/>
</dbReference>
<dbReference type="InterPro" id="IPR013785">
    <property type="entry name" value="Aldolase_TIM"/>
</dbReference>
<evidence type="ECO:0000256" key="5">
    <source>
        <dbReference type="ARBA" id="ARBA00023004"/>
    </source>
</evidence>
<dbReference type="SUPFAM" id="SSF102114">
    <property type="entry name" value="Radical SAM enzymes"/>
    <property type="match status" value="1"/>
</dbReference>
<dbReference type="SFLD" id="SFLDS00029">
    <property type="entry name" value="Radical_SAM"/>
    <property type="match status" value="1"/>
</dbReference>